<keyword evidence="7" id="KW-1185">Reference proteome</keyword>
<evidence type="ECO:0000256" key="3">
    <source>
        <dbReference type="SAM" id="MobiDB-lite"/>
    </source>
</evidence>
<reference evidence="6" key="1">
    <citation type="submission" date="2020-07" db="EMBL/GenBank/DDBJ databases">
        <title>Genomic analysis of a strain of Sedimentibacter Hydroxybenzoicus DSM7310.</title>
        <authorList>
            <person name="Ma S."/>
        </authorList>
    </citation>
    <scope>NUCLEOTIDE SEQUENCE</scope>
    <source>
        <strain evidence="6">DSM 7310</strain>
    </source>
</reference>
<feature type="chain" id="PRO_5039132896" evidence="4">
    <location>
        <begin position="20"/>
        <end position="424"/>
    </location>
</feature>
<dbReference type="PANTHER" id="PTHR30483:SF6">
    <property type="entry name" value="PERIPLASMIC BINDING PROTEIN OF ABC TRANSPORTER FOR NATURAL AMINO ACIDS"/>
    <property type="match status" value="1"/>
</dbReference>
<dbReference type="RefSeq" id="WP_179239422.1">
    <property type="nucleotide sequence ID" value="NZ_JACBNQ010000026.1"/>
</dbReference>
<dbReference type="PANTHER" id="PTHR30483">
    <property type="entry name" value="LEUCINE-SPECIFIC-BINDING PROTEIN"/>
    <property type="match status" value="1"/>
</dbReference>
<dbReference type="InterPro" id="IPR051010">
    <property type="entry name" value="BCAA_transport"/>
</dbReference>
<comment type="caution">
    <text evidence="6">The sequence shown here is derived from an EMBL/GenBank/DDBJ whole genome shotgun (WGS) entry which is preliminary data.</text>
</comment>
<comment type="similarity">
    <text evidence="1">Belongs to the leucine-binding protein family.</text>
</comment>
<protein>
    <submittedName>
        <fullName evidence="6">Substrate-binding domain-containing protein</fullName>
    </submittedName>
</protein>
<dbReference type="EMBL" id="JACBNQ010000026">
    <property type="protein sequence ID" value="NYB75703.1"/>
    <property type="molecule type" value="Genomic_DNA"/>
</dbReference>
<accession>A0A974BMK0</accession>
<dbReference type="AlphaFoldDB" id="A0A974BMK0"/>
<dbReference type="Pfam" id="PF13458">
    <property type="entry name" value="Peripla_BP_6"/>
    <property type="match status" value="1"/>
</dbReference>
<sequence>MKKTVSLLLVLILAIGIFATGCTSNGNDSTGANSPAPNGGEQNTGNNGSESKEPIVIGALTSLSGALQDYGEQNQKGFMLGLEYLTDGTMEVAGRPIKVIWEDTTNVPDVARERAIKLLDVDKVDILVGAASSSDAAAVLDIAEEFKTVYVIEPAAADFLTGESWNPYIFRTGRNSAQDAAAMADVIINSKPGAKVATLAPDSSFGTSMVQPIVNELIERGGELVHQEFPPTDTTDFSPYIMRIREAKPDYLYVIWAGANNPWGQLMEYDLESYGINITTGAPEIAALKSMTPMIGMQGFCVYHHTLPQNNPMNEWLKEKHMEEYNEVPDLFTPGGMAAASAIITALEKTDGSTDADTLIEAMEGMEYESPTGTRYFRTEDHQSIQPLYEVILMEVEGVDYPVPEFVREIPAEDIAPPINAPGR</sequence>
<dbReference type="SUPFAM" id="SSF53822">
    <property type="entry name" value="Periplasmic binding protein-like I"/>
    <property type="match status" value="1"/>
</dbReference>
<dbReference type="Gene3D" id="3.40.50.2300">
    <property type="match status" value="2"/>
</dbReference>
<name>A0A974BMK0_SEDHY</name>
<evidence type="ECO:0000256" key="2">
    <source>
        <dbReference type="ARBA" id="ARBA00022729"/>
    </source>
</evidence>
<gene>
    <name evidence="6" type="ORF">HZF24_16260</name>
</gene>
<evidence type="ECO:0000256" key="1">
    <source>
        <dbReference type="ARBA" id="ARBA00010062"/>
    </source>
</evidence>
<evidence type="ECO:0000259" key="5">
    <source>
        <dbReference type="Pfam" id="PF13458"/>
    </source>
</evidence>
<feature type="region of interest" description="Disordered" evidence="3">
    <location>
        <begin position="28"/>
        <end position="51"/>
    </location>
</feature>
<feature type="signal peptide" evidence="4">
    <location>
        <begin position="1"/>
        <end position="19"/>
    </location>
</feature>
<feature type="domain" description="Leucine-binding protein" evidence="5">
    <location>
        <begin position="54"/>
        <end position="389"/>
    </location>
</feature>
<evidence type="ECO:0000256" key="4">
    <source>
        <dbReference type="SAM" id="SignalP"/>
    </source>
</evidence>
<proteinExistence type="inferred from homology"/>
<dbReference type="CDD" id="cd06328">
    <property type="entry name" value="PBP1_SBP-like"/>
    <property type="match status" value="1"/>
</dbReference>
<keyword evidence="2 4" id="KW-0732">Signal</keyword>
<dbReference type="InterPro" id="IPR028082">
    <property type="entry name" value="Peripla_BP_I"/>
</dbReference>
<dbReference type="Proteomes" id="UP000611629">
    <property type="component" value="Unassembled WGS sequence"/>
</dbReference>
<dbReference type="PROSITE" id="PS51257">
    <property type="entry name" value="PROKAR_LIPOPROTEIN"/>
    <property type="match status" value="1"/>
</dbReference>
<dbReference type="InterPro" id="IPR028081">
    <property type="entry name" value="Leu-bd"/>
</dbReference>
<evidence type="ECO:0000313" key="7">
    <source>
        <dbReference type="Proteomes" id="UP000611629"/>
    </source>
</evidence>
<evidence type="ECO:0000313" key="6">
    <source>
        <dbReference type="EMBL" id="NYB75703.1"/>
    </source>
</evidence>
<organism evidence="6 7">
    <name type="scientific">Sedimentibacter hydroxybenzoicus DSM 7310</name>
    <dbReference type="NCBI Taxonomy" id="1123245"/>
    <lineage>
        <taxon>Bacteria</taxon>
        <taxon>Bacillati</taxon>
        <taxon>Bacillota</taxon>
        <taxon>Tissierellia</taxon>
        <taxon>Sedimentibacter</taxon>
    </lineage>
</organism>
<feature type="compositionally biased region" description="Polar residues" evidence="3">
    <location>
        <begin position="28"/>
        <end position="49"/>
    </location>
</feature>